<reference evidence="4 5" key="1">
    <citation type="submission" date="2023-08" db="EMBL/GenBank/DDBJ databases">
        <title>Annotated Genome Sequence of Vanrija albida AlHP1.</title>
        <authorList>
            <person name="Herzog R."/>
        </authorList>
    </citation>
    <scope>NUCLEOTIDE SEQUENCE [LARGE SCALE GENOMIC DNA]</scope>
    <source>
        <strain evidence="4 5">AlHP1</strain>
    </source>
</reference>
<accession>A0ABR3PVQ2</accession>
<dbReference type="InterPro" id="IPR029191">
    <property type="entry name" value="Uds1"/>
</dbReference>
<feature type="compositionally biased region" description="Low complexity" evidence="2">
    <location>
        <begin position="998"/>
        <end position="1010"/>
    </location>
</feature>
<feature type="coiled-coil region" evidence="1">
    <location>
        <begin position="599"/>
        <end position="678"/>
    </location>
</feature>
<keyword evidence="1" id="KW-0175">Coiled coil</keyword>
<sequence>MSKAAFFRNNRQQPQASSASTSDHGLASRLHNAVRFGGGAHSSDEDEPHAASSSAARRYGNGSRLADTSDDEAPNGDHGYAQLGDNDDDDGGDGQLAPEADPRALRRSDTYTRLPERKRTLRQRTASNDDHGPSAIHAPSPPPFSRALDSTDTSFASPLSPSFSSERLPHGGGGALSSSTSTAATALTNISAATELTSPTYGSDEMLMALLASQATVDCESMAIGGWEEVEAWKKELSLLATRLDALQTRHQREVKILTAARTLQKLNQTNKRISRQTMESLEQSEKRVEAAEKEVLVLRNREAALRRRLNEHWAGVMAWEVRRLERAAAESSSRQQALVQAAESAHEREMGFAKRIATLETDRDAHDDHVSDLKAQRDQHFARLRELEAGRSRELETTRSRQQETDTQVEALEQERDRAIGRVRDLETEGARQNGRIAELEEMVVEFGRRERALEEEAKAHQDELAKVQSDRQSWQRERTAFISAKEQWAVERSGIGHAQDALASERSAWTSERTQLATQRDQALEKHRALEGQFGALQTAHDELAVQHSQLTNQHGQLQADFAGIRAAHDDTLSRHRELEETHQGLNDKYTLITSQGSQAQLELGELQTQHRQLQAEHQELVDKHDAVQSQTGLLQAQLGETETQHRQAQDELATLRAQQDQLQKHEGNMQSERTRLLEAAGLAKTASRQAAERLAAIGAAVGALLGRETVPDNGLDAAITDVGALVKSRETELQSLKEEMLEVSQGLEDEMRRLRADRDGWKTKAGEAQEMADGERARADEAQAKADEAAESARSVSQSQRGVQGEMMELMRKIRGQNEQIEHLGKQNDGLAADLEAAHREITGRKQAGDADPVATNAKIAELETKLSAINSQLSSVWTILPSSEARDQAGFTSPSVVSPNATVNFAALQRAYAEPATRKEFPGVNALADRVRTLIADGRLMIERMTRMEVDKERHKANAAKAAQLVQDSSRSMETYQRQVMELEERLNKKTRLSSRLSKASAASDSRGSTSKQDELDELRATAEISTAAKNRLEAELTNANATIERLNEINSNLSARTLTLSDEAETERRTLQAQLQNQIDELARKLKTTTDDADHERARGQEQQMQMLDELNSLQAEVGQLRQKLRAKGG</sequence>
<dbReference type="Pfam" id="PF15456">
    <property type="entry name" value="Uds1"/>
    <property type="match status" value="1"/>
</dbReference>
<name>A0ABR3PVQ2_9TREE</name>
<comment type="caution">
    <text evidence="4">The sequence shown here is derived from an EMBL/GenBank/DDBJ whole genome shotgun (WGS) entry which is preliminary data.</text>
</comment>
<feature type="compositionally biased region" description="Polar residues" evidence="2">
    <location>
        <begin position="9"/>
        <end position="23"/>
    </location>
</feature>
<protein>
    <recommendedName>
        <fullName evidence="3">Up-regulated during septation protein 1 domain-containing protein</fullName>
    </recommendedName>
</protein>
<dbReference type="PANTHER" id="PTHR47357:SF1">
    <property type="entry name" value="SPINDLE POLE BODY COMPONENT 110"/>
    <property type="match status" value="1"/>
</dbReference>
<proteinExistence type="predicted"/>
<evidence type="ECO:0000256" key="1">
    <source>
        <dbReference type="SAM" id="Coils"/>
    </source>
</evidence>
<feature type="domain" description="Up-regulated during septation protein 1" evidence="3">
    <location>
        <begin position="208"/>
        <end position="320"/>
    </location>
</feature>
<dbReference type="GeneID" id="95989153"/>
<organism evidence="4 5">
    <name type="scientific">Vanrija albida</name>
    <dbReference type="NCBI Taxonomy" id="181172"/>
    <lineage>
        <taxon>Eukaryota</taxon>
        <taxon>Fungi</taxon>
        <taxon>Dikarya</taxon>
        <taxon>Basidiomycota</taxon>
        <taxon>Agaricomycotina</taxon>
        <taxon>Tremellomycetes</taxon>
        <taxon>Trichosporonales</taxon>
        <taxon>Trichosporonaceae</taxon>
        <taxon>Vanrija</taxon>
    </lineage>
</organism>
<dbReference type="PANTHER" id="PTHR47357">
    <property type="entry name" value="COP1-INTERACTIVE PROTEIN 1"/>
    <property type="match status" value="1"/>
</dbReference>
<evidence type="ECO:0000313" key="4">
    <source>
        <dbReference type="EMBL" id="KAL1406411.1"/>
    </source>
</evidence>
<feature type="compositionally biased region" description="Basic and acidic residues" evidence="2">
    <location>
        <begin position="100"/>
        <end position="118"/>
    </location>
</feature>
<keyword evidence="5" id="KW-1185">Reference proteome</keyword>
<evidence type="ECO:0000256" key="2">
    <source>
        <dbReference type="SAM" id="MobiDB-lite"/>
    </source>
</evidence>
<feature type="region of interest" description="Disordered" evidence="2">
    <location>
        <begin position="1"/>
        <end position="179"/>
    </location>
</feature>
<dbReference type="Proteomes" id="UP001565368">
    <property type="component" value="Unassembled WGS sequence"/>
</dbReference>
<evidence type="ECO:0000313" key="5">
    <source>
        <dbReference type="Proteomes" id="UP001565368"/>
    </source>
</evidence>
<feature type="compositionally biased region" description="Basic and acidic residues" evidence="2">
    <location>
        <begin position="764"/>
        <end position="791"/>
    </location>
</feature>
<dbReference type="SUPFAM" id="SSF57997">
    <property type="entry name" value="Tropomyosin"/>
    <property type="match status" value="1"/>
</dbReference>
<evidence type="ECO:0000259" key="3">
    <source>
        <dbReference type="Pfam" id="PF15456"/>
    </source>
</evidence>
<feature type="compositionally biased region" description="Basic and acidic residues" evidence="2">
    <location>
        <begin position="387"/>
        <end position="405"/>
    </location>
</feature>
<feature type="region of interest" description="Disordered" evidence="2">
    <location>
        <begin position="994"/>
        <end position="1021"/>
    </location>
</feature>
<feature type="compositionally biased region" description="Low complexity" evidence="2">
    <location>
        <begin position="154"/>
        <end position="165"/>
    </location>
</feature>
<feature type="region of interest" description="Disordered" evidence="2">
    <location>
        <begin position="764"/>
        <end position="807"/>
    </location>
</feature>
<dbReference type="EMBL" id="JBBXJM010000006">
    <property type="protein sequence ID" value="KAL1406411.1"/>
    <property type="molecule type" value="Genomic_DNA"/>
</dbReference>
<dbReference type="RefSeq" id="XP_069206355.1">
    <property type="nucleotide sequence ID" value="XM_069356514.1"/>
</dbReference>
<feature type="region of interest" description="Disordered" evidence="2">
    <location>
        <begin position="387"/>
        <end position="411"/>
    </location>
</feature>
<gene>
    <name evidence="4" type="ORF">Q8F55_008110</name>
</gene>
<feature type="coiled-coil region" evidence="1">
    <location>
        <begin position="275"/>
        <end position="309"/>
    </location>
</feature>